<protein>
    <submittedName>
        <fullName evidence="1">Uncharacterized protein</fullName>
    </submittedName>
</protein>
<dbReference type="Proteomes" id="UP001148737">
    <property type="component" value="Unassembled WGS sequence"/>
</dbReference>
<gene>
    <name evidence="1" type="ORF">NLG97_g3814</name>
</gene>
<reference evidence="1" key="1">
    <citation type="submission" date="2022-07" db="EMBL/GenBank/DDBJ databases">
        <title>Genome Sequence of Lecanicillium saksenae.</title>
        <authorList>
            <person name="Buettner E."/>
        </authorList>
    </citation>
    <scope>NUCLEOTIDE SEQUENCE</scope>
    <source>
        <strain evidence="1">VT-O1</strain>
    </source>
</reference>
<proteinExistence type="predicted"/>
<comment type="caution">
    <text evidence="1">The sequence shown here is derived from an EMBL/GenBank/DDBJ whole genome shotgun (WGS) entry which is preliminary data.</text>
</comment>
<name>A0ACC1QZQ6_9HYPO</name>
<evidence type="ECO:0000313" key="2">
    <source>
        <dbReference type="Proteomes" id="UP001148737"/>
    </source>
</evidence>
<organism evidence="1 2">
    <name type="scientific">Lecanicillium saksenae</name>
    <dbReference type="NCBI Taxonomy" id="468837"/>
    <lineage>
        <taxon>Eukaryota</taxon>
        <taxon>Fungi</taxon>
        <taxon>Dikarya</taxon>
        <taxon>Ascomycota</taxon>
        <taxon>Pezizomycotina</taxon>
        <taxon>Sordariomycetes</taxon>
        <taxon>Hypocreomycetidae</taxon>
        <taxon>Hypocreales</taxon>
        <taxon>Cordycipitaceae</taxon>
        <taxon>Lecanicillium</taxon>
    </lineage>
</organism>
<dbReference type="EMBL" id="JANAKD010000338">
    <property type="protein sequence ID" value="KAJ3494848.1"/>
    <property type="molecule type" value="Genomic_DNA"/>
</dbReference>
<sequence>MTAPGDTIGEFKADRDYSLQGPREVESDDGQLESDDEQDEFDDEQDESDDEQVESDDEKLDSDSEQVESDDEQLDSDSAQHESDDEQLESAEGQVESDEEQVDTDDQDRSENDTDIVANDTDEDGDIDAREDNLPHRRFARKTSVSSETAATSVAGTRKRNKKDKDLPYALVNDAARARGYPSVLDWRHPPFDENGNPIDINFPEPPQTYVELRNGNYTNHNTKPIIFRQLKNKVACLGDAAFTHGNNGTVTRGGKYRFEADLTTEHAKILAVRFACSTNAVSGLLTGSLASAGYAHLLEVPRHVAEIPQTSCPSMPPLIAGQNLTVLQDLLTKLQTSMASVEPLQATVNDVATKVTDAMAILKTLDANIRIIQDNTKTANTTKKSANTTKKTTGSAKKSDAVKRTDAVKKTVNTAKKTTAITKETTGIEVAKKLVDLLEKERAEKTKDSAEKPRNLAKKSSKPFKSASRVEESGSDTQNAAKVVKVVDRPTKRRHDAGAGAPEPKRRRTEDKTDDTTRGSVKQSGKQRR</sequence>
<keyword evidence="2" id="KW-1185">Reference proteome</keyword>
<evidence type="ECO:0000313" key="1">
    <source>
        <dbReference type="EMBL" id="KAJ3494848.1"/>
    </source>
</evidence>
<accession>A0ACC1QZQ6</accession>